<dbReference type="Gene3D" id="3.40.1050.10">
    <property type="entry name" value="Carbonic anhydrase"/>
    <property type="match status" value="1"/>
</dbReference>
<comment type="similarity">
    <text evidence="1 8">Belongs to the beta-class carbonic anhydrase family.</text>
</comment>
<name>A0A1A8Z7R6_9ACTN</name>
<evidence type="ECO:0000256" key="8">
    <source>
        <dbReference type="RuleBase" id="RU003956"/>
    </source>
</evidence>
<dbReference type="GO" id="GO:0004089">
    <property type="term" value="F:carbonate dehydratase activity"/>
    <property type="evidence" value="ECO:0007669"/>
    <property type="project" value="UniProtKB-UniRule"/>
</dbReference>
<accession>A0A1A8Z7R6</accession>
<dbReference type="OrthoDB" id="3397369at2"/>
<evidence type="ECO:0000256" key="4">
    <source>
        <dbReference type="ARBA" id="ARBA00023239"/>
    </source>
</evidence>
<dbReference type="Proteomes" id="UP000199385">
    <property type="component" value="Chromosome I"/>
</dbReference>
<keyword evidence="7" id="KW-0479">Metal-binding</keyword>
<dbReference type="SMART" id="SM00947">
    <property type="entry name" value="Pro_CA"/>
    <property type="match status" value="1"/>
</dbReference>
<dbReference type="SUPFAM" id="SSF53056">
    <property type="entry name" value="beta-carbonic anhydrase, cab"/>
    <property type="match status" value="1"/>
</dbReference>
<evidence type="ECO:0000256" key="6">
    <source>
        <dbReference type="ARBA" id="ARBA00048348"/>
    </source>
</evidence>
<dbReference type="AlphaFoldDB" id="A0A1A8Z7R6"/>
<dbReference type="GO" id="GO:0015976">
    <property type="term" value="P:carbon utilization"/>
    <property type="evidence" value="ECO:0007669"/>
    <property type="project" value="InterPro"/>
</dbReference>
<gene>
    <name evidence="9" type="ORF">GA0070611_1057</name>
</gene>
<evidence type="ECO:0000256" key="2">
    <source>
        <dbReference type="ARBA" id="ARBA00012925"/>
    </source>
</evidence>
<feature type="binding site" evidence="7">
    <location>
        <position position="100"/>
    </location>
    <ligand>
        <name>Zn(2+)</name>
        <dbReference type="ChEBI" id="CHEBI:29105"/>
    </ligand>
</feature>
<dbReference type="EMBL" id="LT594323">
    <property type="protein sequence ID" value="SBT39872.1"/>
    <property type="molecule type" value="Genomic_DNA"/>
</dbReference>
<evidence type="ECO:0000256" key="7">
    <source>
        <dbReference type="PIRSR" id="PIRSR601765-1"/>
    </source>
</evidence>
<feature type="binding site" evidence="7">
    <location>
        <position position="103"/>
    </location>
    <ligand>
        <name>Zn(2+)</name>
        <dbReference type="ChEBI" id="CHEBI:29105"/>
    </ligand>
</feature>
<dbReference type="PATRIC" id="fig|261654.4.peg.1084"/>
<comment type="function">
    <text evidence="5">Catalyzes the reversible hydration of carbon dioxide to form bicarbonate.</text>
</comment>
<dbReference type="InterPro" id="IPR001765">
    <property type="entry name" value="Carbonic_anhydrase"/>
</dbReference>
<protein>
    <recommendedName>
        <fullName evidence="2 8">Carbonic anhydrase</fullName>
        <ecNumber evidence="2 8">4.2.1.1</ecNumber>
    </recommendedName>
    <alternativeName>
        <fullName evidence="8">Carbonate dehydratase</fullName>
    </alternativeName>
</protein>
<evidence type="ECO:0000256" key="3">
    <source>
        <dbReference type="ARBA" id="ARBA00022833"/>
    </source>
</evidence>
<keyword evidence="10" id="KW-1185">Reference proteome</keyword>
<keyword evidence="3 7" id="KW-0862">Zinc</keyword>
<keyword evidence="4 8" id="KW-0456">Lyase</keyword>
<dbReference type="PROSITE" id="PS00705">
    <property type="entry name" value="PROK_CO2_ANHYDRASE_2"/>
    <property type="match status" value="1"/>
</dbReference>
<evidence type="ECO:0000313" key="10">
    <source>
        <dbReference type="Proteomes" id="UP000199385"/>
    </source>
</evidence>
<organism evidence="9 10">
    <name type="scientific">Micromonospora auratinigra</name>
    <dbReference type="NCBI Taxonomy" id="261654"/>
    <lineage>
        <taxon>Bacteria</taxon>
        <taxon>Bacillati</taxon>
        <taxon>Actinomycetota</taxon>
        <taxon>Actinomycetes</taxon>
        <taxon>Micromonosporales</taxon>
        <taxon>Micromonosporaceae</taxon>
        <taxon>Micromonospora</taxon>
    </lineage>
</organism>
<comment type="function">
    <text evidence="8">Reversible hydration of carbon dioxide.</text>
</comment>
<comment type="cofactor">
    <cofactor evidence="7">
        <name>Zn(2+)</name>
        <dbReference type="ChEBI" id="CHEBI:29105"/>
    </cofactor>
    <text evidence="7">Binds 1 zinc ion per subunit.</text>
</comment>
<dbReference type="Pfam" id="PF00484">
    <property type="entry name" value="Pro_CA"/>
    <property type="match status" value="1"/>
</dbReference>
<dbReference type="InterPro" id="IPR015892">
    <property type="entry name" value="Carbonic_anhydrase_CS"/>
</dbReference>
<comment type="catalytic activity">
    <reaction evidence="6 8">
        <text>hydrogencarbonate + H(+) = CO2 + H2O</text>
        <dbReference type="Rhea" id="RHEA:10748"/>
        <dbReference type="ChEBI" id="CHEBI:15377"/>
        <dbReference type="ChEBI" id="CHEBI:15378"/>
        <dbReference type="ChEBI" id="CHEBI:16526"/>
        <dbReference type="ChEBI" id="CHEBI:17544"/>
        <dbReference type="EC" id="4.2.1.1"/>
    </reaction>
</comment>
<dbReference type="EC" id="4.2.1.1" evidence="2 8"/>
<dbReference type="STRING" id="261654.GA0070611_1057"/>
<proteinExistence type="inferred from homology"/>
<dbReference type="InterPro" id="IPR036874">
    <property type="entry name" value="Carbonic_anhydrase_sf"/>
</dbReference>
<dbReference type="GO" id="GO:0008270">
    <property type="term" value="F:zinc ion binding"/>
    <property type="evidence" value="ECO:0007669"/>
    <property type="project" value="UniProtKB-UniRule"/>
</dbReference>
<evidence type="ECO:0000256" key="5">
    <source>
        <dbReference type="ARBA" id="ARBA00024993"/>
    </source>
</evidence>
<evidence type="ECO:0000313" key="9">
    <source>
        <dbReference type="EMBL" id="SBT39872.1"/>
    </source>
</evidence>
<evidence type="ECO:0000256" key="1">
    <source>
        <dbReference type="ARBA" id="ARBA00006217"/>
    </source>
</evidence>
<reference evidence="10" key="1">
    <citation type="submission" date="2016-06" db="EMBL/GenBank/DDBJ databases">
        <authorList>
            <person name="Varghese N."/>
            <person name="Submissions Spin"/>
        </authorList>
    </citation>
    <scope>NUCLEOTIDE SEQUENCE [LARGE SCALE GENOMIC DNA]</scope>
    <source>
        <strain evidence="10">DSM 44815</strain>
    </source>
</reference>
<sequence>MVEENEPGRATAAGDPVTRTLGLLLAGHRRYRDGRASTADPVDGPVAAVLGCADPQPALFGGLPLYEVRTAGLRVGPAVLGSVEYAVDRLRLPLVVVLGHLRCGVPGAGGPAHVRATLAALRRGSRVLDTAVADGRCALVGMCWHEDRDLVRPVLPRAVPAAHGRRLRPPSRRTVRAR</sequence>